<reference evidence="12 13" key="1">
    <citation type="journal article" date="2015" name="Clin. Infect. Dis.">
        <title>Genomic Investigations unmask Mycoplasma amphoriforme, a new respiratory pathogen.</title>
        <authorList>
            <person name="Gillespie S.H."/>
            <person name="Ling C.L."/>
            <person name="Oravcova K."/>
            <person name="Pinheiro M."/>
            <person name="Wells L."/>
            <person name="Bryant J.M."/>
            <person name="McHugh T.D."/>
            <person name="Bebear C."/>
            <person name="Webster D."/>
            <person name="Harris S.R."/>
            <person name="Seth-Smith H.M."/>
            <person name="Thomson N.R."/>
        </authorList>
    </citation>
    <scope>NUCLEOTIDE SEQUENCE [LARGE SCALE GENOMIC DNA]</scope>
    <source>
        <strain evidence="12 13">A39</strain>
    </source>
</reference>
<evidence type="ECO:0000256" key="3">
    <source>
        <dbReference type="ARBA" id="ARBA00022741"/>
    </source>
</evidence>
<comment type="domain">
    <text evidence="10">Composed of three domains: the N-terminal N domain, which is responsible for interactions with the ribosome, the central G domain, which binds GTP, and the C-terminal M domain, which binds the RNA and the signal sequence of the RNC.</text>
</comment>
<dbReference type="GO" id="GO:0048500">
    <property type="term" value="C:signal recognition particle"/>
    <property type="evidence" value="ECO:0007669"/>
    <property type="project" value="UniProtKB-UniRule"/>
</dbReference>
<keyword evidence="7 10" id="KW-0733">Signal recognition particle</keyword>
<dbReference type="SMART" id="SM00962">
    <property type="entry name" value="SRP54"/>
    <property type="match status" value="1"/>
</dbReference>
<dbReference type="InterPro" id="IPR022941">
    <property type="entry name" value="SRP54"/>
</dbReference>
<dbReference type="InterPro" id="IPR036891">
    <property type="entry name" value="Signal_recog_part_SRP54_M_sf"/>
</dbReference>
<keyword evidence="8 10" id="KW-0687">Ribonucleoprotein</keyword>
<dbReference type="Pfam" id="PF00448">
    <property type="entry name" value="SRP54"/>
    <property type="match status" value="1"/>
</dbReference>
<evidence type="ECO:0000256" key="10">
    <source>
        <dbReference type="HAMAP-Rule" id="MF_00306"/>
    </source>
</evidence>
<gene>
    <name evidence="10" type="primary">ffh</name>
    <name evidence="12" type="ORF">MAMA39_02970</name>
</gene>
<dbReference type="InterPro" id="IPR027417">
    <property type="entry name" value="P-loop_NTPase"/>
</dbReference>
<evidence type="ECO:0000256" key="5">
    <source>
        <dbReference type="ARBA" id="ARBA00022884"/>
    </source>
</evidence>
<protein>
    <recommendedName>
        <fullName evidence="10">Signal recognition particle protein</fullName>
        <ecNumber evidence="10">3.6.5.4</ecNumber>
    </recommendedName>
    <alternativeName>
        <fullName evidence="10">Fifty-four homolog</fullName>
    </alternativeName>
</protein>
<dbReference type="NCBIfam" id="TIGR00959">
    <property type="entry name" value="ffh"/>
    <property type="match status" value="1"/>
</dbReference>
<dbReference type="Pfam" id="PF02881">
    <property type="entry name" value="SRP54_N"/>
    <property type="match status" value="1"/>
</dbReference>
<evidence type="ECO:0000256" key="7">
    <source>
        <dbReference type="ARBA" id="ARBA00023135"/>
    </source>
</evidence>
<feature type="binding site" evidence="10">
    <location>
        <begin position="247"/>
        <end position="250"/>
    </location>
    <ligand>
        <name>GTP</name>
        <dbReference type="ChEBI" id="CHEBI:37565"/>
    </ligand>
</feature>
<evidence type="ECO:0000256" key="6">
    <source>
        <dbReference type="ARBA" id="ARBA00023134"/>
    </source>
</evidence>
<dbReference type="Gene3D" id="3.40.50.300">
    <property type="entry name" value="P-loop containing nucleotide triphosphate hydrolases"/>
    <property type="match status" value="1"/>
</dbReference>
<dbReference type="SMART" id="SM00382">
    <property type="entry name" value="AAA"/>
    <property type="match status" value="1"/>
</dbReference>
<comment type="subunit">
    <text evidence="10">Part of the signal recognition particle protein translocation system, which is composed of SRP and FtsY.</text>
</comment>
<feature type="binding site" evidence="10">
    <location>
        <begin position="189"/>
        <end position="193"/>
    </location>
    <ligand>
        <name>GTP</name>
        <dbReference type="ChEBI" id="CHEBI:37565"/>
    </ligand>
</feature>
<dbReference type="EC" id="3.6.5.4" evidence="10"/>
<evidence type="ECO:0000256" key="8">
    <source>
        <dbReference type="ARBA" id="ARBA00023274"/>
    </source>
</evidence>
<dbReference type="SUPFAM" id="SSF47364">
    <property type="entry name" value="Domain of the SRP/SRP receptor G-proteins"/>
    <property type="match status" value="1"/>
</dbReference>
<feature type="binding site" evidence="10">
    <location>
        <begin position="107"/>
        <end position="114"/>
    </location>
    <ligand>
        <name>GTP</name>
        <dbReference type="ChEBI" id="CHEBI:37565"/>
    </ligand>
</feature>
<comment type="similarity">
    <text evidence="1 10">Belongs to the GTP-binding SRP family. SRP54 subfamily.</text>
</comment>
<dbReference type="Proteomes" id="UP000261764">
    <property type="component" value="Chromosome I"/>
</dbReference>
<proteinExistence type="inferred from homology"/>
<keyword evidence="3 10" id="KW-0547">Nucleotide-binding</keyword>
<dbReference type="Pfam" id="PF02978">
    <property type="entry name" value="SRP_SPB"/>
    <property type="match status" value="1"/>
</dbReference>
<comment type="function">
    <text evidence="10">Involved in targeting and insertion of nascent membrane proteins into the cytoplasmic membrane. Binds to the hydrophobic signal sequence of the ribosome-nascent chain (RNC) as it emerges from the ribosomes. The SRP-RNC complex is then targeted to the cytoplasmic membrane where it interacts with the SRP receptor FtsY.</text>
</comment>
<evidence type="ECO:0000313" key="12">
    <source>
        <dbReference type="EMBL" id="CDN40418.1"/>
    </source>
</evidence>
<keyword evidence="13" id="KW-1185">Reference proteome</keyword>
<dbReference type="InterPro" id="IPR004780">
    <property type="entry name" value="SRP"/>
</dbReference>
<evidence type="ECO:0000256" key="1">
    <source>
        <dbReference type="ARBA" id="ARBA00005450"/>
    </source>
</evidence>
<keyword evidence="2 10" id="KW-0963">Cytoplasm</keyword>
<dbReference type="AlphaFoldDB" id="A0A292II93"/>
<dbReference type="GO" id="GO:0003924">
    <property type="term" value="F:GTPase activity"/>
    <property type="evidence" value="ECO:0007669"/>
    <property type="project" value="UniProtKB-UniRule"/>
</dbReference>
<keyword evidence="4 10" id="KW-0378">Hydrolase</keyword>
<dbReference type="PANTHER" id="PTHR11564:SF5">
    <property type="entry name" value="SIGNAL RECOGNITION PARTICLE SUBUNIT SRP54"/>
    <property type="match status" value="1"/>
</dbReference>
<dbReference type="PROSITE" id="PS00300">
    <property type="entry name" value="SRP54"/>
    <property type="match status" value="1"/>
</dbReference>
<dbReference type="GO" id="GO:0005525">
    <property type="term" value="F:GTP binding"/>
    <property type="evidence" value="ECO:0007669"/>
    <property type="project" value="UniProtKB-UniRule"/>
</dbReference>
<dbReference type="CDD" id="cd18539">
    <property type="entry name" value="SRP_G"/>
    <property type="match status" value="1"/>
</dbReference>
<dbReference type="HAMAP" id="MF_00306">
    <property type="entry name" value="SRP54"/>
    <property type="match status" value="1"/>
</dbReference>
<dbReference type="SUPFAM" id="SSF47446">
    <property type="entry name" value="Signal peptide-binding domain"/>
    <property type="match status" value="1"/>
</dbReference>
<dbReference type="InterPro" id="IPR036225">
    <property type="entry name" value="SRP/SRP_N"/>
</dbReference>
<feature type="domain" description="SRP54-type proteins GTP-binding" evidence="11">
    <location>
        <begin position="268"/>
        <end position="281"/>
    </location>
</feature>
<dbReference type="SMART" id="SM00963">
    <property type="entry name" value="SRP54_N"/>
    <property type="match status" value="1"/>
</dbReference>
<comment type="subcellular location">
    <subcellularLocation>
        <location evidence="10">Cytoplasm</location>
    </subcellularLocation>
    <text evidence="10">The SRP-RNC complex is targeted to the cytoplasmic membrane.</text>
</comment>
<dbReference type="InterPro" id="IPR042101">
    <property type="entry name" value="SRP54_N_sf"/>
</dbReference>
<dbReference type="GO" id="GO:0008312">
    <property type="term" value="F:7S RNA binding"/>
    <property type="evidence" value="ECO:0007669"/>
    <property type="project" value="InterPro"/>
</dbReference>
<organism evidence="12 13">
    <name type="scientific">Mycoplasma amphoriforme A39</name>
    <dbReference type="NCBI Taxonomy" id="572419"/>
    <lineage>
        <taxon>Bacteria</taxon>
        <taxon>Bacillati</taxon>
        <taxon>Mycoplasmatota</taxon>
        <taxon>Mollicutes</taxon>
        <taxon>Mycoplasmataceae</taxon>
        <taxon>Mycoplasma</taxon>
    </lineage>
</organism>
<dbReference type="GO" id="GO:0006614">
    <property type="term" value="P:SRP-dependent cotranslational protein targeting to membrane"/>
    <property type="evidence" value="ECO:0007669"/>
    <property type="project" value="InterPro"/>
</dbReference>
<dbReference type="InterPro" id="IPR004125">
    <property type="entry name" value="Signal_recog_particle_SRP54_M"/>
</dbReference>
<dbReference type="EMBL" id="HG937516">
    <property type="protein sequence ID" value="CDN40418.1"/>
    <property type="molecule type" value="Genomic_DNA"/>
</dbReference>
<dbReference type="InterPro" id="IPR000897">
    <property type="entry name" value="SRP54_GTPase_dom"/>
</dbReference>
<name>A0A292II93_9MOLU</name>
<evidence type="ECO:0000259" key="11">
    <source>
        <dbReference type="PROSITE" id="PS00300"/>
    </source>
</evidence>
<dbReference type="InterPro" id="IPR013822">
    <property type="entry name" value="Signal_recog_particl_SRP54_hlx"/>
</dbReference>
<evidence type="ECO:0000256" key="9">
    <source>
        <dbReference type="ARBA" id="ARBA00048027"/>
    </source>
</evidence>
<accession>A0A292II93</accession>
<comment type="catalytic activity">
    <reaction evidence="9 10">
        <text>GTP + H2O = GDP + phosphate + H(+)</text>
        <dbReference type="Rhea" id="RHEA:19669"/>
        <dbReference type="ChEBI" id="CHEBI:15377"/>
        <dbReference type="ChEBI" id="CHEBI:15378"/>
        <dbReference type="ChEBI" id="CHEBI:37565"/>
        <dbReference type="ChEBI" id="CHEBI:43474"/>
        <dbReference type="ChEBI" id="CHEBI:58189"/>
        <dbReference type="EC" id="3.6.5.4"/>
    </reaction>
</comment>
<dbReference type="RefSeq" id="WP_343251765.1">
    <property type="nucleotide sequence ID" value="NZ_HG937516.1"/>
</dbReference>
<dbReference type="PANTHER" id="PTHR11564">
    <property type="entry name" value="SIGNAL RECOGNITION PARTICLE 54K PROTEIN SRP54"/>
    <property type="match status" value="1"/>
</dbReference>
<keyword evidence="6 10" id="KW-0342">GTP-binding</keyword>
<evidence type="ECO:0000256" key="2">
    <source>
        <dbReference type="ARBA" id="ARBA00022490"/>
    </source>
</evidence>
<dbReference type="Gene3D" id="1.20.120.140">
    <property type="entry name" value="Signal recognition particle SRP54, nucleotide-binding domain"/>
    <property type="match status" value="1"/>
</dbReference>
<evidence type="ECO:0000256" key="4">
    <source>
        <dbReference type="ARBA" id="ARBA00022801"/>
    </source>
</evidence>
<evidence type="ECO:0000313" key="13">
    <source>
        <dbReference type="Proteomes" id="UP000261764"/>
    </source>
</evidence>
<dbReference type="Gene3D" id="1.10.260.30">
    <property type="entry name" value="Signal recognition particle, SRP54 subunit, M-domain"/>
    <property type="match status" value="1"/>
</dbReference>
<dbReference type="KEGG" id="mamp:MAMA39_02970"/>
<keyword evidence="5 10" id="KW-0694">RNA-binding</keyword>
<dbReference type="SUPFAM" id="SSF52540">
    <property type="entry name" value="P-loop containing nucleoside triphosphate hydrolases"/>
    <property type="match status" value="1"/>
</dbReference>
<dbReference type="InterPro" id="IPR003593">
    <property type="entry name" value="AAA+_ATPase"/>
</dbReference>
<sequence>MLKTMIANIVAKKMKKRLDSQTIQKKDIDEVLKEIRIALLDADVNLQVVKKIINEVEQKAVGQMVEVGQDPQQIFLTIIKEELTNILGRKIQGIDYLIKPLKIMLVGLQGSGKTTTVGKLATLLKTKHGKKPMMVALDIYRPAAIDQLKTLSQKVDCGFYEKGIQNPAQTALQALEQAQQNNHDVLLFDTAGRLQTNQELMDELVAIKKAVHPNEILMVVDGLSGQEIINVATEFHHVLKLTGIIITKLDSDARAGAALSLTSILDVPIKFTGIGERLGSLDLFYPERMADRILGLGDVMTLAEKAADTIDEKDTMKTMQKMLSGKMDLDDLMKQMGMMSKIGTLGSIMKMVPGSEKISDNKISEIEEKMRIWKILMSSMTLKERRQPKLLQRELNRKVRIIKGSGRKPDELNKLLKEWDQASKKMADMGKMLQGGKNPFLNFMKGGNGGFGGF</sequence>